<proteinExistence type="predicted"/>
<gene>
    <name evidence="1" type="ORF">DSCA_03010</name>
</gene>
<accession>A0A5K7YI03</accession>
<keyword evidence="2" id="KW-1185">Reference proteome</keyword>
<dbReference type="KEGG" id="dalk:DSCA_03010"/>
<protein>
    <submittedName>
        <fullName evidence="1">Uncharacterized protein</fullName>
    </submittedName>
</protein>
<evidence type="ECO:0000313" key="2">
    <source>
        <dbReference type="Proteomes" id="UP000427906"/>
    </source>
</evidence>
<organism evidence="1 2">
    <name type="scientific">Desulfosarcina alkanivorans</name>
    <dbReference type="NCBI Taxonomy" id="571177"/>
    <lineage>
        <taxon>Bacteria</taxon>
        <taxon>Pseudomonadati</taxon>
        <taxon>Thermodesulfobacteriota</taxon>
        <taxon>Desulfobacteria</taxon>
        <taxon>Desulfobacterales</taxon>
        <taxon>Desulfosarcinaceae</taxon>
        <taxon>Desulfosarcina</taxon>
    </lineage>
</organism>
<dbReference type="RefSeq" id="WP_197904711.1">
    <property type="nucleotide sequence ID" value="NZ_AP021874.1"/>
</dbReference>
<dbReference type="EMBL" id="AP021874">
    <property type="protein sequence ID" value="BBO66371.1"/>
    <property type="molecule type" value="Genomic_DNA"/>
</dbReference>
<name>A0A5K7YI03_9BACT</name>
<reference evidence="1 2" key="1">
    <citation type="submission" date="2019-11" db="EMBL/GenBank/DDBJ databases">
        <title>Comparative genomics of hydrocarbon-degrading Desulfosarcina strains.</title>
        <authorList>
            <person name="Watanabe M."/>
            <person name="Kojima H."/>
            <person name="Fukui M."/>
        </authorList>
    </citation>
    <scope>NUCLEOTIDE SEQUENCE [LARGE SCALE GENOMIC DNA]</scope>
    <source>
        <strain evidence="1 2">PL12</strain>
    </source>
</reference>
<evidence type="ECO:0000313" key="1">
    <source>
        <dbReference type="EMBL" id="BBO66371.1"/>
    </source>
</evidence>
<dbReference type="AlphaFoldDB" id="A0A5K7YI03"/>
<dbReference type="Proteomes" id="UP000427906">
    <property type="component" value="Chromosome"/>
</dbReference>
<sequence length="360" mass="41086">MAVSDCLLWQYLEDLPGQAAPLVEWHQHLDGWSGFQNFQNRYLKLTRNHATAVDCATQCGLGCPRKVVTHAPNDIVAVCPEREEQPYPLKRQDTLIYSVNRPSLHKDICSALGIDHRESRVDGCRHTWRLGDFVPTAGLVFPVFLTQQEGQDELLEIVKNLCLLHADPFVLLTPTRRRLSPPAEQMLAQRKAVFLALENEMPFDVQGCLQVRRTPDDLFAPFHEEIPEPGSGGMVHFDTPAGISWGRITIKFVDGHTVSIHTTKSHGRYNYTQMGMANTRNGNPTVHWTLLLDFAENRGVIDNTSPKDTPFHNMPKRKQDLSKKLRQFFRLEDEPIEYLKEEGCYRCHFTIKPEGDDEFA</sequence>